<dbReference type="Pfam" id="PF08659">
    <property type="entry name" value="KR"/>
    <property type="match status" value="1"/>
</dbReference>
<name>A0A4Q4NAK8_ALTAL</name>
<reference evidence="3" key="1">
    <citation type="journal article" date="2019" name="bioRxiv">
        <title>Genomics, evolutionary history and diagnostics of the Alternaria alternata species group including apple and Asian pear pathotypes.</title>
        <authorList>
            <person name="Armitage A.D."/>
            <person name="Cockerton H.M."/>
            <person name="Sreenivasaprasad S."/>
            <person name="Woodhall J.W."/>
            <person name="Lane C.R."/>
            <person name="Harrison R.J."/>
            <person name="Clarkson J.P."/>
        </authorList>
    </citation>
    <scope>NUCLEOTIDE SEQUENCE [LARGE SCALE GENOMIC DNA]</scope>
    <source>
        <strain evidence="3">FERA 1177</strain>
    </source>
</reference>
<proteinExistence type="predicted"/>
<dbReference type="InterPro" id="IPR013968">
    <property type="entry name" value="PKS_KR"/>
</dbReference>
<organism evidence="2 3">
    <name type="scientific">Alternaria alternata</name>
    <name type="common">Alternaria rot fungus</name>
    <name type="synonym">Torula alternata</name>
    <dbReference type="NCBI Taxonomy" id="5599"/>
    <lineage>
        <taxon>Eukaryota</taxon>
        <taxon>Fungi</taxon>
        <taxon>Dikarya</taxon>
        <taxon>Ascomycota</taxon>
        <taxon>Pezizomycotina</taxon>
        <taxon>Dothideomycetes</taxon>
        <taxon>Pleosporomycetidae</taxon>
        <taxon>Pleosporales</taxon>
        <taxon>Pleosporineae</taxon>
        <taxon>Pleosporaceae</taxon>
        <taxon>Alternaria</taxon>
        <taxon>Alternaria sect. Alternaria</taxon>
        <taxon>Alternaria alternata complex</taxon>
    </lineage>
</organism>
<evidence type="ECO:0000313" key="3">
    <source>
        <dbReference type="Proteomes" id="UP000291422"/>
    </source>
</evidence>
<comment type="caution">
    <text evidence="2">The sequence shown here is derived from an EMBL/GenBank/DDBJ whole genome shotgun (WGS) entry which is preliminary data.</text>
</comment>
<dbReference type="PANTHER" id="PTHR43647:SF4">
    <property type="entry name" value="KETOREDUCTASE (KR) DOMAIN-CONTAINING PROTEIN"/>
    <property type="match status" value="1"/>
</dbReference>
<evidence type="ECO:0000313" key="2">
    <source>
        <dbReference type="EMBL" id="RYN73117.1"/>
    </source>
</evidence>
<dbReference type="Gene3D" id="3.40.50.720">
    <property type="entry name" value="NAD(P)-binding Rossmann-like Domain"/>
    <property type="match status" value="1"/>
</dbReference>
<dbReference type="GO" id="GO:0005811">
    <property type="term" value="C:lipid droplet"/>
    <property type="evidence" value="ECO:0007669"/>
    <property type="project" value="TreeGrafter"/>
</dbReference>
<dbReference type="GO" id="GO:0005789">
    <property type="term" value="C:endoplasmic reticulum membrane"/>
    <property type="evidence" value="ECO:0007669"/>
    <property type="project" value="TreeGrafter"/>
</dbReference>
<accession>A0A4Q4NAK8</accession>
<feature type="domain" description="Ketoreductase (KR)" evidence="1">
    <location>
        <begin position="3"/>
        <end position="121"/>
    </location>
</feature>
<evidence type="ECO:0000259" key="1">
    <source>
        <dbReference type="Pfam" id="PF08659"/>
    </source>
</evidence>
<sequence>MPGTILLTGANGSAALWTVRYLLQHHLDKHLILTVRDTSDSDVNTNLLREALAEYPKASFSIRPLDLSSLAAVHEFAKTLVDEVSAGKVPKLESIISNAFYWNLVSAIEMTDDGYEKTFQVNHIAHSVLVLRLLGSFGENGGRIVLFTSDTHWPGKSPLEKIKPMMRANLDELAKPPPDEPEDHMAHGQNRYALSKLAILMWMYALNRHLQKVCDGSILSELLLTIPKSPRFANITAVAINPGNLSDSRALRVNTPAMIQMMSKYIIRPLRPLLRFTDPTMRTSSEAGTDIAKLAVSEACPGYRGFLTLLKEDISSPDSLNETVQEDIWVKTLEWTSISAAGAGIST</sequence>
<dbReference type="InterPro" id="IPR051593">
    <property type="entry name" value="Ergosterol_Biosynth_ERG27"/>
</dbReference>
<dbReference type="PANTHER" id="PTHR43647">
    <property type="entry name" value="DEHYDROGENASE"/>
    <property type="match status" value="1"/>
</dbReference>
<dbReference type="InterPro" id="IPR036291">
    <property type="entry name" value="NAD(P)-bd_dom_sf"/>
</dbReference>
<dbReference type="VEuPathDB" id="FungiDB:CC77DRAFT_1037235"/>
<dbReference type="Proteomes" id="UP000291422">
    <property type="component" value="Unassembled WGS sequence"/>
</dbReference>
<dbReference type="GO" id="GO:0000253">
    <property type="term" value="F:3-beta-hydroxysteroid 3-dehydrogenase (NADP+) activity"/>
    <property type="evidence" value="ECO:0007669"/>
    <property type="project" value="TreeGrafter"/>
</dbReference>
<dbReference type="AlphaFoldDB" id="A0A4Q4NAK8"/>
<dbReference type="SUPFAM" id="SSF51735">
    <property type="entry name" value="NAD(P)-binding Rossmann-fold domains"/>
    <property type="match status" value="1"/>
</dbReference>
<dbReference type="EMBL" id="PDXD01000022">
    <property type="protein sequence ID" value="RYN73117.1"/>
    <property type="molecule type" value="Genomic_DNA"/>
</dbReference>
<dbReference type="GO" id="GO:0005741">
    <property type="term" value="C:mitochondrial outer membrane"/>
    <property type="evidence" value="ECO:0007669"/>
    <property type="project" value="TreeGrafter"/>
</dbReference>
<protein>
    <recommendedName>
        <fullName evidence="1">Ketoreductase (KR) domain-containing protein</fullName>
    </recommendedName>
</protein>
<gene>
    <name evidence="2" type="ORF">AA0117_g8019</name>
</gene>